<dbReference type="OrthoDB" id="8564780at2"/>
<dbReference type="PRINTS" id="PR01438">
    <property type="entry name" value="UNVRSLSTRESS"/>
</dbReference>
<dbReference type="SUPFAM" id="SSF52402">
    <property type="entry name" value="Adenine nucleotide alpha hydrolases-like"/>
    <property type="match status" value="1"/>
</dbReference>
<organism evidence="3 4">
    <name type="scientific">Methyloversatilis universalis (strain ATCC BAA-1314 / DSM 25237 / JCM 13912 / CCUG 52030 / FAM5)</name>
    <dbReference type="NCBI Taxonomy" id="1000565"/>
    <lineage>
        <taxon>Bacteria</taxon>
        <taxon>Pseudomonadati</taxon>
        <taxon>Pseudomonadota</taxon>
        <taxon>Betaproteobacteria</taxon>
        <taxon>Nitrosomonadales</taxon>
        <taxon>Sterolibacteriaceae</taxon>
        <taxon>Methyloversatilis</taxon>
    </lineage>
</organism>
<dbReference type="InterPro" id="IPR006016">
    <property type="entry name" value="UspA"/>
</dbReference>
<dbReference type="Gene3D" id="3.40.50.620">
    <property type="entry name" value="HUPs"/>
    <property type="match status" value="1"/>
</dbReference>
<evidence type="ECO:0000313" key="4">
    <source>
        <dbReference type="Proteomes" id="UP000005019"/>
    </source>
</evidence>
<comment type="similarity">
    <text evidence="1">Belongs to the universal stress protein A family.</text>
</comment>
<dbReference type="EMBL" id="AFHG01000029">
    <property type="protein sequence ID" value="EGK73285.1"/>
    <property type="molecule type" value="Genomic_DNA"/>
</dbReference>
<protein>
    <submittedName>
        <fullName evidence="3">UspA</fullName>
    </submittedName>
</protein>
<name>F5R8I2_METUF</name>
<dbReference type="STRING" id="1000565.METUNv1_00458"/>
<reference evidence="3 4" key="1">
    <citation type="journal article" date="2011" name="J. Bacteriol.">
        <title>Genome sequence of Methyloversatilis universalis FAM5T, a methylotrophic representative of the order Rhodocyclales.</title>
        <authorList>
            <person name="Kittichotirat W."/>
            <person name="Good N.M."/>
            <person name="Hall R."/>
            <person name="Bringel F."/>
            <person name="Lajus A."/>
            <person name="Medigue C."/>
            <person name="Smalley N.E."/>
            <person name="Beck D."/>
            <person name="Bumgarner R."/>
            <person name="Vuilleumier S."/>
            <person name="Kalyuzhnaya M.G."/>
        </authorList>
    </citation>
    <scope>NUCLEOTIDE SEQUENCE [LARGE SCALE GENOMIC DNA]</scope>
    <source>
        <strain evidence="4">ATCC BAA-1314 / JCM 13912 / FAM5</strain>
    </source>
</reference>
<evidence type="ECO:0000259" key="2">
    <source>
        <dbReference type="Pfam" id="PF00582"/>
    </source>
</evidence>
<feature type="domain" description="UspA" evidence="2">
    <location>
        <begin position="1"/>
        <end position="141"/>
    </location>
</feature>
<dbReference type="AlphaFoldDB" id="F5R8I2"/>
<proteinExistence type="inferred from homology"/>
<dbReference type="InterPro" id="IPR006015">
    <property type="entry name" value="Universal_stress_UspA"/>
</dbReference>
<dbReference type="CDD" id="cd00293">
    <property type="entry name" value="USP-like"/>
    <property type="match status" value="1"/>
</dbReference>
<dbReference type="eggNOG" id="COG0589">
    <property type="taxonomic scope" value="Bacteria"/>
</dbReference>
<comment type="caution">
    <text evidence="3">The sequence shown here is derived from an EMBL/GenBank/DDBJ whole genome shotgun (WGS) entry which is preliminary data.</text>
</comment>
<dbReference type="PANTHER" id="PTHR46268:SF15">
    <property type="entry name" value="UNIVERSAL STRESS PROTEIN HP_0031"/>
    <property type="match status" value="1"/>
</dbReference>
<dbReference type="InterPro" id="IPR014729">
    <property type="entry name" value="Rossmann-like_a/b/a_fold"/>
</dbReference>
<dbReference type="PANTHER" id="PTHR46268">
    <property type="entry name" value="STRESS RESPONSE PROTEIN NHAX"/>
    <property type="match status" value="1"/>
</dbReference>
<dbReference type="RefSeq" id="WP_008058420.1">
    <property type="nucleotide sequence ID" value="NZ_AFHG01000029.1"/>
</dbReference>
<evidence type="ECO:0000256" key="1">
    <source>
        <dbReference type="ARBA" id="ARBA00008791"/>
    </source>
</evidence>
<accession>F5R8I2</accession>
<evidence type="ECO:0000313" key="3">
    <source>
        <dbReference type="EMBL" id="EGK73285.1"/>
    </source>
</evidence>
<sequence length="146" mass="16026">MYSKVLLAYDGSESGRRALLECAEINDLLHAEIHLLAVAPIAATLFVAEGFVADVPQEEENERFSEVLKEGLEQLKARGVTAEGHLVTGDAVREISRLAHELKVDLIVIGHTHHSSRLERWWKGSVGASLVEEAPCNILIVVQRPA</sequence>
<dbReference type="Proteomes" id="UP000005019">
    <property type="component" value="Unassembled WGS sequence"/>
</dbReference>
<keyword evidence="4" id="KW-1185">Reference proteome</keyword>
<dbReference type="Pfam" id="PF00582">
    <property type="entry name" value="Usp"/>
    <property type="match status" value="1"/>
</dbReference>
<gene>
    <name evidence="3" type="ORF">METUNv1_00458</name>
</gene>